<name>A0ABD1YGG7_9MARC</name>
<keyword evidence="2" id="KW-1185">Reference proteome</keyword>
<organism evidence="1 2">
    <name type="scientific">Riccia fluitans</name>
    <dbReference type="NCBI Taxonomy" id="41844"/>
    <lineage>
        <taxon>Eukaryota</taxon>
        <taxon>Viridiplantae</taxon>
        <taxon>Streptophyta</taxon>
        <taxon>Embryophyta</taxon>
        <taxon>Marchantiophyta</taxon>
        <taxon>Marchantiopsida</taxon>
        <taxon>Marchantiidae</taxon>
        <taxon>Marchantiales</taxon>
        <taxon>Ricciaceae</taxon>
        <taxon>Riccia</taxon>
    </lineage>
</organism>
<accession>A0ABD1YGG7</accession>
<gene>
    <name evidence="1" type="ORF">R1flu_014321</name>
</gene>
<evidence type="ECO:0000313" key="2">
    <source>
        <dbReference type="Proteomes" id="UP001605036"/>
    </source>
</evidence>
<dbReference type="AlphaFoldDB" id="A0ABD1YGG7"/>
<comment type="caution">
    <text evidence="1">The sequence shown here is derived from an EMBL/GenBank/DDBJ whole genome shotgun (WGS) entry which is preliminary data.</text>
</comment>
<dbReference type="EMBL" id="JBHFFA010000004">
    <property type="protein sequence ID" value="KAL2629635.1"/>
    <property type="molecule type" value="Genomic_DNA"/>
</dbReference>
<reference evidence="1 2" key="1">
    <citation type="submission" date="2024-09" db="EMBL/GenBank/DDBJ databases">
        <title>Chromosome-scale assembly of Riccia fluitans.</title>
        <authorList>
            <person name="Paukszto L."/>
            <person name="Sawicki J."/>
            <person name="Karawczyk K."/>
            <person name="Piernik-Szablinska J."/>
            <person name="Szczecinska M."/>
            <person name="Mazdziarz M."/>
        </authorList>
    </citation>
    <scope>NUCLEOTIDE SEQUENCE [LARGE SCALE GENOMIC DNA]</scope>
    <source>
        <strain evidence="1">Rf_01</strain>
        <tissue evidence="1">Aerial parts of the thallus</tissue>
    </source>
</reference>
<sequence length="73" mass="8316">MNERSQIRYAGCSALCLGGNSITRCAVPVNLLCEFGLKRSAERGGNVTTAEYRWRFCWKKKDIEDWASLQSLR</sequence>
<evidence type="ECO:0000313" key="1">
    <source>
        <dbReference type="EMBL" id="KAL2629635.1"/>
    </source>
</evidence>
<protein>
    <submittedName>
        <fullName evidence="1">Uncharacterized protein</fullName>
    </submittedName>
</protein>
<proteinExistence type="predicted"/>
<dbReference type="Proteomes" id="UP001605036">
    <property type="component" value="Unassembled WGS sequence"/>
</dbReference>